<dbReference type="PROSITE" id="PS51549">
    <property type="entry name" value="DM13"/>
    <property type="match status" value="1"/>
</dbReference>
<protein>
    <submittedName>
        <fullName evidence="4">Por secretion system C-terminal sorting domain-containing protein</fullName>
    </submittedName>
</protein>
<dbReference type="STRING" id="1144750.SAMN05443431_102367"/>
<keyword evidence="1 2" id="KW-0732">Signal</keyword>
<name>A0A1I3LEE3_9FLAO</name>
<reference evidence="5" key="1">
    <citation type="submission" date="2016-10" db="EMBL/GenBank/DDBJ databases">
        <authorList>
            <person name="Varghese N."/>
            <person name="Submissions S."/>
        </authorList>
    </citation>
    <scope>NUCLEOTIDE SEQUENCE [LARGE SCALE GENOMIC DNA]</scope>
    <source>
        <strain evidence="5">DSM 28881</strain>
    </source>
</reference>
<evidence type="ECO:0000259" key="3">
    <source>
        <dbReference type="PROSITE" id="PS51549"/>
    </source>
</evidence>
<accession>A0A1I3LEE3</accession>
<dbReference type="Pfam" id="PF18962">
    <property type="entry name" value="Por_Secre_tail"/>
    <property type="match status" value="1"/>
</dbReference>
<dbReference type="InterPro" id="IPR026444">
    <property type="entry name" value="Secre_tail"/>
</dbReference>
<feature type="signal peptide" evidence="2">
    <location>
        <begin position="1"/>
        <end position="21"/>
    </location>
</feature>
<evidence type="ECO:0000313" key="4">
    <source>
        <dbReference type="EMBL" id="SFI83057.1"/>
    </source>
</evidence>
<dbReference type="InterPro" id="IPR019545">
    <property type="entry name" value="DM13_domain"/>
</dbReference>
<dbReference type="NCBIfam" id="TIGR04183">
    <property type="entry name" value="Por_Secre_tail"/>
    <property type="match status" value="1"/>
</dbReference>
<gene>
    <name evidence="4" type="ORF">SAMN05443431_102367</name>
</gene>
<evidence type="ECO:0000256" key="2">
    <source>
        <dbReference type="SAM" id="SignalP"/>
    </source>
</evidence>
<dbReference type="Pfam" id="PF10517">
    <property type="entry name" value="DM13"/>
    <property type="match status" value="1"/>
</dbReference>
<feature type="chain" id="PRO_5011670321" evidence="2">
    <location>
        <begin position="22"/>
        <end position="240"/>
    </location>
</feature>
<dbReference type="AlphaFoldDB" id="A0A1I3LEE3"/>
<organism evidence="4 5">
    <name type="scientific">Olleya namhaensis</name>
    <dbReference type="NCBI Taxonomy" id="1144750"/>
    <lineage>
        <taxon>Bacteria</taxon>
        <taxon>Pseudomonadati</taxon>
        <taxon>Bacteroidota</taxon>
        <taxon>Flavobacteriia</taxon>
        <taxon>Flavobacteriales</taxon>
        <taxon>Flavobacteriaceae</taxon>
    </lineage>
</organism>
<evidence type="ECO:0000256" key="1">
    <source>
        <dbReference type="ARBA" id="ARBA00022729"/>
    </source>
</evidence>
<proteinExistence type="predicted"/>
<feature type="domain" description="DM13" evidence="3">
    <location>
        <begin position="27"/>
        <end position="145"/>
    </location>
</feature>
<evidence type="ECO:0000313" key="5">
    <source>
        <dbReference type="Proteomes" id="UP000199559"/>
    </source>
</evidence>
<dbReference type="EMBL" id="FORM01000002">
    <property type="protein sequence ID" value="SFI83057.1"/>
    <property type="molecule type" value="Genomic_DNA"/>
</dbReference>
<keyword evidence="5" id="KW-1185">Reference proteome</keyword>
<sequence length="240" mass="26182">MRTKLLYLAAFFAAFFQLANAQCSRSGTFIQSDPAYSISGTGNITFETNGTKNVIFESDFATVQGADLRVYLSKFDNIEATGSDALEVSTQPLMNDGGGTGGPGVSPITGMMTFSIPSTVTLDEYDYIVIQCITINERWGHVSLNTPSGTDCTTLSVDENELLNNVSFYPNPTNNQIEISNPKQLNLEINLYNVFGKKVLEDNTVSLRNQTINLSSLNSGVYLVEIKAEGKSITKKLIKQ</sequence>
<dbReference type="RefSeq" id="WP_090838018.1">
    <property type="nucleotide sequence ID" value="NZ_FORM01000002.1"/>
</dbReference>
<dbReference type="Proteomes" id="UP000199559">
    <property type="component" value="Unassembled WGS sequence"/>
</dbReference>